<proteinExistence type="predicted"/>
<dbReference type="Proteomes" id="UP000004416">
    <property type="component" value="Unassembled WGS sequence"/>
</dbReference>
<organism evidence="1 2">
    <name type="scientific">Desulfitobacterium hafniense DP7</name>
    <dbReference type="NCBI Taxonomy" id="537010"/>
    <lineage>
        <taxon>Bacteria</taxon>
        <taxon>Bacillati</taxon>
        <taxon>Bacillota</taxon>
        <taxon>Clostridia</taxon>
        <taxon>Eubacteriales</taxon>
        <taxon>Desulfitobacteriaceae</taxon>
        <taxon>Desulfitobacterium</taxon>
    </lineage>
</organism>
<sequence length="68" mass="7648">MPHFNPLYPTYSPLIKVFLLALSAFFAKTEKWEESPIEGIKGTGPVFQPESRSNFPLSYTKMLKTPGA</sequence>
<dbReference type="AlphaFoldDB" id="G9XLY8"/>
<dbReference type="EMBL" id="AFZX01000043">
    <property type="protein sequence ID" value="EHL07414.1"/>
    <property type="molecule type" value="Genomic_DNA"/>
</dbReference>
<gene>
    <name evidence="1" type="ORF">HMPREF0322_01974</name>
</gene>
<dbReference type="HOGENOM" id="CLU_2787049_0_0_9"/>
<protein>
    <submittedName>
        <fullName evidence="1">Uncharacterized protein</fullName>
    </submittedName>
</protein>
<accession>G9XLY8</accession>
<dbReference type="PATRIC" id="fig|537010.4.peg.1849"/>
<reference evidence="1 2" key="1">
    <citation type="submission" date="2011-08" db="EMBL/GenBank/DDBJ databases">
        <authorList>
            <person name="Weinstock G."/>
            <person name="Sodergren E."/>
            <person name="Clifton S."/>
            <person name="Fulton L."/>
            <person name="Fulton B."/>
            <person name="Courtney L."/>
            <person name="Fronick C."/>
            <person name="Harrison M."/>
            <person name="Strong C."/>
            <person name="Farmer C."/>
            <person name="Delahaunty K."/>
            <person name="Markovic C."/>
            <person name="Hall O."/>
            <person name="Minx P."/>
            <person name="Tomlinson C."/>
            <person name="Mitreva M."/>
            <person name="Hou S."/>
            <person name="Chen J."/>
            <person name="Wollam A."/>
            <person name="Pepin K.H."/>
            <person name="Johnson M."/>
            <person name="Bhonagiri V."/>
            <person name="Zhang X."/>
            <person name="Suruliraj S."/>
            <person name="Warren W."/>
            <person name="Chinwalla A."/>
            <person name="Mardis E.R."/>
            <person name="Wilson R.K."/>
        </authorList>
    </citation>
    <scope>NUCLEOTIDE SEQUENCE [LARGE SCALE GENOMIC DNA]</scope>
    <source>
        <strain evidence="1 2">DP7</strain>
    </source>
</reference>
<evidence type="ECO:0000313" key="1">
    <source>
        <dbReference type="EMBL" id="EHL07414.1"/>
    </source>
</evidence>
<comment type="caution">
    <text evidence="1">The sequence shown here is derived from an EMBL/GenBank/DDBJ whole genome shotgun (WGS) entry which is preliminary data.</text>
</comment>
<evidence type="ECO:0000313" key="2">
    <source>
        <dbReference type="Proteomes" id="UP000004416"/>
    </source>
</evidence>
<name>G9XLY8_DESHA</name>